<dbReference type="RefSeq" id="WP_142766084.1">
    <property type="nucleotide sequence ID" value="NZ_CP041356.1"/>
</dbReference>
<dbReference type="InterPro" id="IPR052942">
    <property type="entry name" value="LPS_cholinephosphotransferase"/>
</dbReference>
<dbReference type="Proteomes" id="UP000315128">
    <property type="component" value="Chromosome"/>
</dbReference>
<dbReference type="EMBL" id="CP041356">
    <property type="protein sequence ID" value="QDK70481.1"/>
    <property type="molecule type" value="Genomic_DNA"/>
</dbReference>
<protein>
    <submittedName>
        <fullName evidence="2">LicD family protein</fullName>
    </submittedName>
</protein>
<dbReference type="OrthoDB" id="9786100at2"/>
<feature type="domain" description="LicD/FKTN/FKRP nucleotidyltransferase" evidence="1">
    <location>
        <begin position="24"/>
        <end position="251"/>
    </location>
</feature>
<dbReference type="KEGG" id="lack:FLP15_03955"/>
<organism evidence="2 3">
    <name type="scientific">Lactococcus protaetiae</name>
    <dbReference type="NCBI Taxonomy" id="2592653"/>
    <lineage>
        <taxon>Bacteria</taxon>
        <taxon>Bacillati</taxon>
        <taxon>Bacillota</taxon>
        <taxon>Bacilli</taxon>
        <taxon>Lactobacillales</taxon>
        <taxon>Streptococcaceae</taxon>
        <taxon>Lactococcus</taxon>
    </lineage>
</organism>
<name>A0A514Z7B7_9LACT</name>
<dbReference type="PANTHER" id="PTHR43404">
    <property type="entry name" value="LIPOPOLYSACCHARIDE CHOLINEPHOSPHOTRANSFERASE LICD"/>
    <property type="match status" value="1"/>
</dbReference>
<accession>A0A514Z7B7</accession>
<sequence length="273" mass="32697">MRKLTNEEIWQCELEMLKYIDEICQSNQIEYSLAGGTLLGAIRHKGFIPWDDDVDLILTRHNYEKLMKVLMEENEPRFSLLYYKKVPTFISFTRLIHGKTTSVSKHNESNILKGVWVDIFPIDTLPDDKGERKLQQDKVKNIGKRLRASIKGGFKYASFPTLSGFLAKIIIFLPWHIRYYGKSRELCEKIDYVMQEYNDQDAKEKGFIDSIYFEKEHFPKEIFEKYEDVEFENLVVRKISNHDIYLKQLYGEYMKLPEEKDRVSHEIYEWYWK</sequence>
<evidence type="ECO:0000259" key="1">
    <source>
        <dbReference type="Pfam" id="PF04991"/>
    </source>
</evidence>
<reference evidence="2 3" key="1">
    <citation type="submission" date="2019-07" db="EMBL/GenBank/DDBJ databases">
        <title>Genome sequencing of KACC 19320.</title>
        <authorList>
            <person name="Heo J."/>
            <person name="Kim S.-J."/>
            <person name="Kim J.-S."/>
            <person name="Hong S.-B."/>
            <person name="Kwon S.-W."/>
        </authorList>
    </citation>
    <scope>NUCLEOTIDE SEQUENCE [LARGE SCALE GENOMIC DNA]</scope>
    <source>
        <strain evidence="2 3">KACC 19320</strain>
    </source>
</reference>
<gene>
    <name evidence="2" type="ORF">FLP15_03955</name>
</gene>
<keyword evidence="3" id="KW-1185">Reference proteome</keyword>
<dbReference type="PANTHER" id="PTHR43404:SF2">
    <property type="entry name" value="LIPOPOLYSACCHARIDE CHOLINEPHOSPHOTRANSFERASE LICD"/>
    <property type="match status" value="1"/>
</dbReference>
<dbReference type="GO" id="GO:0009100">
    <property type="term" value="P:glycoprotein metabolic process"/>
    <property type="evidence" value="ECO:0007669"/>
    <property type="project" value="UniProtKB-ARBA"/>
</dbReference>
<dbReference type="AlphaFoldDB" id="A0A514Z7B7"/>
<evidence type="ECO:0000313" key="2">
    <source>
        <dbReference type="EMBL" id="QDK70481.1"/>
    </source>
</evidence>
<dbReference type="InterPro" id="IPR007074">
    <property type="entry name" value="LicD/FKTN/FKRP_NTP_transf"/>
</dbReference>
<proteinExistence type="predicted"/>
<dbReference type="Pfam" id="PF04991">
    <property type="entry name" value="LicD"/>
    <property type="match status" value="1"/>
</dbReference>
<evidence type="ECO:0000313" key="3">
    <source>
        <dbReference type="Proteomes" id="UP000315128"/>
    </source>
</evidence>